<dbReference type="Gene3D" id="3.50.50.60">
    <property type="entry name" value="FAD/NAD(P)-binding domain"/>
    <property type="match status" value="1"/>
</dbReference>
<dbReference type="InterPro" id="IPR036188">
    <property type="entry name" value="FAD/NAD-bd_sf"/>
</dbReference>
<name>A0AAN6EX53_EXODE</name>
<keyword evidence="1" id="KW-0285">Flavoprotein</keyword>
<gene>
    <name evidence="5" type="ORF">HRR80_003330</name>
</gene>
<accession>A0AAN6EX53</accession>
<dbReference type="Pfam" id="PF13738">
    <property type="entry name" value="Pyr_redox_3"/>
    <property type="match status" value="1"/>
</dbReference>
<evidence type="ECO:0000256" key="1">
    <source>
        <dbReference type="ARBA" id="ARBA00022630"/>
    </source>
</evidence>
<evidence type="ECO:0000256" key="4">
    <source>
        <dbReference type="SAM" id="MobiDB-lite"/>
    </source>
</evidence>
<dbReference type="PRINTS" id="PR00368">
    <property type="entry name" value="FADPNR"/>
</dbReference>
<feature type="region of interest" description="Disordered" evidence="4">
    <location>
        <begin position="507"/>
        <end position="534"/>
    </location>
</feature>
<keyword evidence="3" id="KW-0560">Oxidoreductase</keyword>
<protein>
    <recommendedName>
        <fullName evidence="7">Dimethylaniline monooxygenase</fullName>
    </recommendedName>
</protein>
<dbReference type="GO" id="GO:0016491">
    <property type="term" value="F:oxidoreductase activity"/>
    <property type="evidence" value="ECO:0007669"/>
    <property type="project" value="UniProtKB-KW"/>
</dbReference>
<sequence>MFDYLIVGAGPSGLCAAKTILECEPDSDLRILDANKTVGGVWATENLYPGLKTNNLRGGIDFSDFPMDDSFGVAAGEHVTGEAMHEYLRAYAERSNLGHLIDFETSVQEISPLEGQQGWNLKVQTNSGAAGMAVTLQTKKLIIATGITNVPHRPLLIGSTTFDGPIIHSAELGANASFVHEDGPFKKIAVIGGGKSAFDAVFIAGKAYKTVQWIMRKSGKGPEWIFPAHTKIGPFKFVRERLATRRIISCFSPCLWEDGMGWIRHFVHFTNKGKQITQKFWANLYKQTLAQCNMLSHPYTAALEPETSPFWYGTASGVYSYDPTIYGMVADGQISIYREDISYLSKHSIILANGTTVRADAIITATGFSAKPTIRFTPSKLHSDLGIPSDFLTPEQHEFWNALNNKADASIAAKFPQLIAGPTITSSGSSSAAARDCRNYNPSIDRDLSNRTPWRLYRGIAPPGLTAQGERSIVFVGMFSNLANTPRCELQCLWAYAYLNGHLDNKDNNKTSRKGNGKAKAKANGAAGGGGVTGSGATGNTVAGGMIGDFEAIFEDTALMSRYAKHRAPYGHGNAFPDLVFDQLPYMDLLLQDLGLKYWRKSNWLSELFGSYVSSDYAGVVQEWIRARDLNNTNKTD</sequence>
<dbReference type="SUPFAM" id="SSF51905">
    <property type="entry name" value="FAD/NAD(P)-binding domain"/>
    <property type="match status" value="3"/>
</dbReference>
<reference evidence="5" key="1">
    <citation type="submission" date="2023-01" db="EMBL/GenBank/DDBJ databases">
        <title>Exophiala dermititidis isolated from Cystic Fibrosis Patient.</title>
        <authorList>
            <person name="Kurbessoian T."/>
            <person name="Crocker A."/>
            <person name="Murante D."/>
            <person name="Hogan D.A."/>
            <person name="Stajich J.E."/>
        </authorList>
    </citation>
    <scope>NUCLEOTIDE SEQUENCE</scope>
    <source>
        <strain evidence="5">Ex8</strain>
    </source>
</reference>
<feature type="compositionally biased region" description="Basic residues" evidence="4">
    <location>
        <begin position="511"/>
        <end position="521"/>
    </location>
</feature>
<organism evidence="5 6">
    <name type="scientific">Exophiala dermatitidis</name>
    <name type="common">Black yeast-like fungus</name>
    <name type="synonym">Wangiella dermatitidis</name>
    <dbReference type="NCBI Taxonomy" id="5970"/>
    <lineage>
        <taxon>Eukaryota</taxon>
        <taxon>Fungi</taxon>
        <taxon>Dikarya</taxon>
        <taxon>Ascomycota</taxon>
        <taxon>Pezizomycotina</taxon>
        <taxon>Eurotiomycetes</taxon>
        <taxon>Chaetothyriomycetidae</taxon>
        <taxon>Chaetothyriales</taxon>
        <taxon>Herpotrichiellaceae</taxon>
        <taxon>Exophiala</taxon>
    </lineage>
</organism>
<evidence type="ECO:0000313" key="5">
    <source>
        <dbReference type="EMBL" id="KAJ8993305.1"/>
    </source>
</evidence>
<keyword evidence="2" id="KW-0274">FAD</keyword>
<dbReference type="PANTHER" id="PTHR23023">
    <property type="entry name" value="DIMETHYLANILINE MONOOXYGENASE"/>
    <property type="match status" value="1"/>
</dbReference>
<dbReference type="InterPro" id="IPR050346">
    <property type="entry name" value="FMO-like"/>
</dbReference>
<evidence type="ECO:0000313" key="6">
    <source>
        <dbReference type="Proteomes" id="UP001161757"/>
    </source>
</evidence>
<comment type="caution">
    <text evidence="5">The sequence shown here is derived from an EMBL/GenBank/DDBJ whole genome shotgun (WGS) entry which is preliminary data.</text>
</comment>
<evidence type="ECO:0008006" key="7">
    <source>
        <dbReference type="Google" id="ProtNLM"/>
    </source>
</evidence>
<dbReference type="Proteomes" id="UP001161757">
    <property type="component" value="Unassembled WGS sequence"/>
</dbReference>
<dbReference type="AlphaFoldDB" id="A0AAN6EX53"/>
<evidence type="ECO:0000256" key="3">
    <source>
        <dbReference type="ARBA" id="ARBA00023002"/>
    </source>
</evidence>
<evidence type="ECO:0000256" key="2">
    <source>
        <dbReference type="ARBA" id="ARBA00022827"/>
    </source>
</evidence>
<proteinExistence type="predicted"/>
<dbReference type="EMBL" id="JAJGCB010000004">
    <property type="protein sequence ID" value="KAJ8993305.1"/>
    <property type="molecule type" value="Genomic_DNA"/>
</dbReference>